<dbReference type="Pfam" id="PF06730">
    <property type="entry name" value="FAM92"/>
    <property type="match status" value="1"/>
</dbReference>
<dbReference type="GO" id="GO:0060271">
    <property type="term" value="P:cilium assembly"/>
    <property type="evidence" value="ECO:0007669"/>
    <property type="project" value="TreeGrafter"/>
</dbReference>
<dbReference type="PANTHER" id="PTHR21223:SF4">
    <property type="entry name" value="CBY1-INTERACTING BAR DOMAIN-CONTAINING PROTEIN 1"/>
    <property type="match status" value="1"/>
</dbReference>
<feature type="region of interest" description="Disordered" evidence="1">
    <location>
        <begin position="88"/>
        <end position="111"/>
    </location>
</feature>
<evidence type="ECO:0000313" key="2">
    <source>
        <dbReference type="EMBL" id="KAJ8784581.1"/>
    </source>
</evidence>
<dbReference type="GO" id="GO:0035869">
    <property type="term" value="C:ciliary transition zone"/>
    <property type="evidence" value="ECO:0007669"/>
    <property type="project" value="TreeGrafter"/>
</dbReference>
<name>A0AB34H0P9_ESCRO</name>
<feature type="compositionally biased region" description="Acidic residues" evidence="1">
    <location>
        <begin position="94"/>
        <end position="111"/>
    </location>
</feature>
<protein>
    <submittedName>
        <fullName evidence="2">Uncharacterized protein</fullName>
    </submittedName>
</protein>
<dbReference type="InterPro" id="IPR009602">
    <property type="entry name" value="CBAR/FAM92"/>
</dbReference>
<evidence type="ECO:0000256" key="1">
    <source>
        <dbReference type="SAM" id="MobiDB-lite"/>
    </source>
</evidence>
<dbReference type="PANTHER" id="PTHR21223">
    <property type="entry name" value="CBY1-INTERACTING BAR DOMAIN-CONTAINING PROTEIN HOMOLOG"/>
    <property type="match status" value="1"/>
</dbReference>
<gene>
    <name evidence="2" type="ORF">J1605_007932</name>
</gene>
<sequence>MDMKTIFSEFIIIETLFHSKALEFYTAAYQNIQQIDEEEDLEVFQNSLYPPDYLCRLDIVRANSKSPLQRSLSAKCLSGAGQVTTCRLRKDQQAEEDDEEDEDLDVIEEEN</sequence>
<dbReference type="AlphaFoldDB" id="A0AB34H0P9"/>
<reference evidence="2 3" key="1">
    <citation type="submission" date="2022-11" db="EMBL/GenBank/DDBJ databases">
        <title>Whole genome sequence of Eschrichtius robustus ER-17-0199.</title>
        <authorList>
            <person name="Bruniche-Olsen A."/>
            <person name="Black A.N."/>
            <person name="Fields C.J."/>
            <person name="Walden K."/>
            <person name="Dewoody J.A."/>
        </authorList>
    </citation>
    <scope>NUCLEOTIDE SEQUENCE [LARGE SCALE GENOMIC DNA]</scope>
    <source>
        <strain evidence="2">ER-17-0199</strain>
        <tissue evidence="2">Blubber</tissue>
    </source>
</reference>
<evidence type="ECO:0000313" key="3">
    <source>
        <dbReference type="Proteomes" id="UP001159641"/>
    </source>
</evidence>
<organism evidence="2 3">
    <name type="scientific">Eschrichtius robustus</name>
    <name type="common">California gray whale</name>
    <name type="synonym">Eschrichtius gibbosus</name>
    <dbReference type="NCBI Taxonomy" id="9764"/>
    <lineage>
        <taxon>Eukaryota</taxon>
        <taxon>Metazoa</taxon>
        <taxon>Chordata</taxon>
        <taxon>Craniata</taxon>
        <taxon>Vertebrata</taxon>
        <taxon>Euteleostomi</taxon>
        <taxon>Mammalia</taxon>
        <taxon>Eutheria</taxon>
        <taxon>Laurasiatheria</taxon>
        <taxon>Artiodactyla</taxon>
        <taxon>Whippomorpha</taxon>
        <taxon>Cetacea</taxon>
        <taxon>Mysticeti</taxon>
        <taxon>Eschrichtiidae</taxon>
        <taxon>Eschrichtius</taxon>
    </lineage>
</organism>
<dbReference type="EMBL" id="JAIQCJ010002042">
    <property type="protein sequence ID" value="KAJ8784581.1"/>
    <property type="molecule type" value="Genomic_DNA"/>
</dbReference>
<keyword evidence="3" id="KW-1185">Reference proteome</keyword>
<comment type="caution">
    <text evidence="2">The sequence shown here is derived from an EMBL/GenBank/DDBJ whole genome shotgun (WGS) entry which is preliminary data.</text>
</comment>
<dbReference type="GO" id="GO:0036064">
    <property type="term" value="C:ciliary basal body"/>
    <property type="evidence" value="ECO:0007669"/>
    <property type="project" value="TreeGrafter"/>
</dbReference>
<accession>A0AB34H0P9</accession>
<dbReference type="Proteomes" id="UP001159641">
    <property type="component" value="Unassembled WGS sequence"/>
</dbReference>
<proteinExistence type="predicted"/>